<reference evidence="3" key="1">
    <citation type="submission" date="2020-09" db="EMBL/GenBank/DDBJ databases">
        <title>A novel bacterium of genus Paenibacillus, isolated from South China Sea.</title>
        <authorList>
            <person name="Huang H."/>
            <person name="Mo K."/>
            <person name="Hu Y."/>
        </authorList>
    </citation>
    <scope>NUCLEOTIDE SEQUENCE</scope>
    <source>
        <strain evidence="3">IB182363</strain>
    </source>
</reference>
<protein>
    <submittedName>
        <fullName evidence="3">Right-handed parallel beta-helix repeat-containing protein</fullName>
    </submittedName>
</protein>
<evidence type="ECO:0000259" key="2">
    <source>
        <dbReference type="Pfam" id="PF13229"/>
    </source>
</evidence>
<organism evidence="3 4">
    <name type="scientific">Paenibacillus oceani</name>
    <dbReference type="NCBI Taxonomy" id="2772510"/>
    <lineage>
        <taxon>Bacteria</taxon>
        <taxon>Bacillati</taxon>
        <taxon>Bacillota</taxon>
        <taxon>Bacilli</taxon>
        <taxon>Bacillales</taxon>
        <taxon>Paenibacillaceae</taxon>
        <taxon>Paenibacillus</taxon>
    </lineage>
</organism>
<feature type="domain" description="Right handed beta helix" evidence="2">
    <location>
        <begin position="318"/>
        <end position="485"/>
    </location>
</feature>
<keyword evidence="4" id="KW-1185">Reference proteome</keyword>
<dbReference type="AlphaFoldDB" id="A0A927CFP3"/>
<gene>
    <name evidence="3" type="ORF">IDH45_23380</name>
</gene>
<dbReference type="Gene3D" id="2.160.20.10">
    <property type="entry name" value="Single-stranded right-handed beta-helix, Pectin lyase-like"/>
    <property type="match status" value="1"/>
</dbReference>
<dbReference type="InterPro" id="IPR011050">
    <property type="entry name" value="Pectin_lyase_fold/virulence"/>
</dbReference>
<proteinExistence type="predicted"/>
<evidence type="ECO:0000313" key="4">
    <source>
        <dbReference type="Proteomes" id="UP000639396"/>
    </source>
</evidence>
<dbReference type="SMART" id="SM00710">
    <property type="entry name" value="PbH1"/>
    <property type="match status" value="9"/>
</dbReference>
<comment type="caution">
    <text evidence="3">The sequence shown here is derived from an EMBL/GenBank/DDBJ whole genome shotgun (WGS) entry which is preliminary data.</text>
</comment>
<dbReference type="EMBL" id="JACXJA010000035">
    <property type="protein sequence ID" value="MBD2864925.1"/>
    <property type="molecule type" value="Genomic_DNA"/>
</dbReference>
<dbReference type="PROSITE" id="PS51318">
    <property type="entry name" value="TAT"/>
    <property type="match status" value="1"/>
</dbReference>
<dbReference type="RefSeq" id="WP_190930547.1">
    <property type="nucleotide sequence ID" value="NZ_JACXJA010000035.1"/>
</dbReference>
<evidence type="ECO:0000313" key="3">
    <source>
        <dbReference type="EMBL" id="MBD2864925.1"/>
    </source>
</evidence>
<sequence>MQNLTRRKLLAAIGTTGAAAVLFKASVGATNGMEPSVLGAVYPDAKPKPKLTRTDLCIATSVSELRAETDPVEGFAYYVTDAGMEGFFQYEPGDTSSPDNTGTILVSTSGARFKRIIEESFVNVRWFGAAGDGATDDTAAINAAIGDGNRTVYIPEGTYMIRADATSIGQLSAGIQAKNNTKIVICPQATLKALPSATPRYTIINIFGKSNVTIEGGGKIIGERNEHQGTTGEWGYGICIGGSDRVLVQDLYIADCWGDASVVGYYLDKSNAARNITFRNVYCDNNRRQGISVTCAEDVRIESCTFANTNGTAPEYGIDLEPDSGTSVRRVTIANCMFRNNAGGGFTMNGTNGTVEYVHFIGNTLVGPRSHINGLLTQNVVIKGNIITDSVIRSLWLRLSSKYLVEGNLIQNCNSIGIWLEESSSINITNNHLYNVKANSIRLAENSKYCIVANNLIEECGESSASTNIMITTGASFNTIQNNVIQNRFKHAGKAKGGTNGSIVLDDDASAASGEYNSMTIYMVGGTGAGQKRKITSYDGATKTAVCAPAWTVAPDATSEVEIRYGSINGIRVQYPQEKYNIIHNNQLLFASTLYNSNGIDDQGTGTSVANNVSFEEAI</sequence>
<dbReference type="InterPro" id="IPR024535">
    <property type="entry name" value="RHGA/B-epi-like_pectate_lyase"/>
</dbReference>
<dbReference type="InterPro" id="IPR022441">
    <property type="entry name" value="Para_beta_helix_rpt-2"/>
</dbReference>
<evidence type="ECO:0000259" key="1">
    <source>
        <dbReference type="Pfam" id="PF12708"/>
    </source>
</evidence>
<dbReference type="SUPFAM" id="SSF51126">
    <property type="entry name" value="Pectin lyase-like"/>
    <property type="match status" value="2"/>
</dbReference>
<dbReference type="InterPro" id="IPR039448">
    <property type="entry name" value="Beta_helix"/>
</dbReference>
<dbReference type="InterPro" id="IPR012334">
    <property type="entry name" value="Pectin_lyas_fold"/>
</dbReference>
<accession>A0A927CFP3</accession>
<dbReference type="NCBIfam" id="TIGR03804">
    <property type="entry name" value="para_beta_helix"/>
    <property type="match status" value="1"/>
</dbReference>
<dbReference type="InterPro" id="IPR006311">
    <property type="entry name" value="TAT_signal"/>
</dbReference>
<name>A0A927CFP3_9BACL</name>
<dbReference type="Proteomes" id="UP000639396">
    <property type="component" value="Unassembled WGS sequence"/>
</dbReference>
<dbReference type="InterPro" id="IPR006626">
    <property type="entry name" value="PbH1"/>
</dbReference>
<dbReference type="Pfam" id="PF12708">
    <property type="entry name" value="Pect-lyase_RHGA_epim"/>
    <property type="match status" value="1"/>
</dbReference>
<feature type="domain" description="Rhamnogalacturonase A/B/Epimerase-like pectate lyase" evidence="1">
    <location>
        <begin position="121"/>
        <end position="164"/>
    </location>
</feature>
<dbReference type="Pfam" id="PF13229">
    <property type="entry name" value="Beta_helix"/>
    <property type="match status" value="1"/>
</dbReference>